<accession>A0ACB6ZW83</accession>
<evidence type="ECO:0000313" key="1">
    <source>
        <dbReference type="EMBL" id="KAF9653694.1"/>
    </source>
</evidence>
<reference evidence="1" key="1">
    <citation type="submission" date="2019-10" db="EMBL/GenBank/DDBJ databases">
        <authorList>
            <consortium name="DOE Joint Genome Institute"/>
            <person name="Kuo A."/>
            <person name="Miyauchi S."/>
            <person name="Kiss E."/>
            <person name="Drula E."/>
            <person name="Kohler A."/>
            <person name="Sanchez-Garcia M."/>
            <person name="Andreopoulos B."/>
            <person name="Barry K.W."/>
            <person name="Bonito G."/>
            <person name="Buee M."/>
            <person name="Carver A."/>
            <person name="Chen C."/>
            <person name="Cichocki N."/>
            <person name="Clum A."/>
            <person name="Culley D."/>
            <person name="Crous P.W."/>
            <person name="Fauchery L."/>
            <person name="Girlanda M."/>
            <person name="Hayes R."/>
            <person name="Keri Z."/>
            <person name="Labutti K."/>
            <person name="Lipzen A."/>
            <person name="Lombard V."/>
            <person name="Magnuson J."/>
            <person name="Maillard F."/>
            <person name="Morin E."/>
            <person name="Murat C."/>
            <person name="Nolan M."/>
            <person name="Ohm R."/>
            <person name="Pangilinan J."/>
            <person name="Pereira M."/>
            <person name="Perotto S."/>
            <person name="Peter M."/>
            <person name="Riley R."/>
            <person name="Sitrit Y."/>
            <person name="Stielow B."/>
            <person name="Szollosi G."/>
            <person name="Zifcakova L."/>
            <person name="Stursova M."/>
            <person name="Spatafora J.W."/>
            <person name="Tedersoo L."/>
            <person name="Vaario L.-M."/>
            <person name="Yamada A."/>
            <person name="Yan M."/>
            <person name="Wang P."/>
            <person name="Xu J."/>
            <person name="Bruns T."/>
            <person name="Baldrian P."/>
            <person name="Vilgalys R."/>
            <person name="Henrissat B."/>
            <person name="Grigoriev I.V."/>
            <person name="Hibbett D."/>
            <person name="Nagy L.G."/>
            <person name="Martin F.M."/>
        </authorList>
    </citation>
    <scope>NUCLEOTIDE SEQUENCE</scope>
    <source>
        <strain evidence="1">P2</strain>
    </source>
</reference>
<keyword evidence="2" id="KW-1185">Reference proteome</keyword>
<comment type="caution">
    <text evidence="1">The sequence shown here is derived from an EMBL/GenBank/DDBJ whole genome shotgun (WGS) entry which is preliminary data.</text>
</comment>
<name>A0ACB6ZW83_THEGA</name>
<gene>
    <name evidence="1" type="ORF">BDM02DRAFT_3159275</name>
</gene>
<reference evidence="1" key="2">
    <citation type="journal article" date="2020" name="Nat. Commun.">
        <title>Large-scale genome sequencing of mycorrhizal fungi provides insights into the early evolution of symbiotic traits.</title>
        <authorList>
            <person name="Miyauchi S."/>
            <person name="Kiss E."/>
            <person name="Kuo A."/>
            <person name="Drula E."/>
            <person name="Kohler A."/>
            <person name="Sanchez-Garcia M."/>
            <person name="Morin E."/>
            <person name="Andreopoulos B."/>
            <person name="Barry K.W."/>
            <person name="Bonito G."/>
            <person name="Buee M."/>
            <person name="Carver A."/>
            <person name="Chen C."/>
            <person name="Cichocki N."/>
            <person name="Clum A."/>
            <person name="Culley D."/>
            <person name="Crous P.W."/>
            <person name="Fauchery L."/>
            <person name="Girlanda M."/>
            <person name="Hayes R.D."/>
            <person name="Keri Z."/>
            <person name="LaButti K."/>
            <person name="Lipzen A."/>
            <person name="Lombard V."/>
            <person name="Magnuson J."/>
            <person name="Maillard F."/>
            <person name="Murat C."/>
            <person name="Nolan M."/>
            <person name="Ohm R.A."/>
            <person name="Pangilinan J."/>
            <person name="Pereira M.F."/>
            <person name="Perotto S."/>
            <person name="Peter M."/>
            <person name="Pfister S."/>
            <person name="Riley R."/>
            <person name="Sitrit Y."/>
            <person name="Stielow J.B."/>
            <person name="Szollosi G."/>
            <person name="Zifcakova L."/>
            <person name="Stursova M."/>
            <person name="Spatafora J.W."/>
            <person name="Tedersoo L."/>
            <person name="Vaario L.M."/>
            <person name="Yamada A."/>
            <person name="Yan M."/>
            <person name="Wang P."/>
            <person name="Xu J."/>
            <person name="Bruns T."/>
            <person name="Baldrian P."/>
            <person name="Vilgalys R."/>
            <person name="Dunand C."/>
            <person name="Henrissat B."/>
            <person name="Grigoriev I.V."/>
            <person name="Hibbett D."/>
            <person name="Nagy L.G."/>
            <person name="Martin F.M."/>
        </authorList>
    </citation>
    <scope>NUCLEOTIDE SEQUENCE</scope>
    <source>
        <strain evidence="1">P2</strain>
    </source>
</reference>
<evidence type="ECO:0000313" key="2">
    <source>
        <dbReference type="Proteomes" id="UP000886501"/>
    </source>
</evidence>
<dbReference type="EMBL" id="MU117963">
    <property type="protein sequence ID" value="KAF9653694.1"/>
    <property type="molecule type" value="Genomic_DNA"/>
</dbReference>
<organism evidence="1 2">
    <name type="scientific">Thelephora ganbajun</name>
    <name type="common">Ganba fungus</name>
    <dbReference type="NCBI Taxonomy" id="370292"/>
    <lineage>
        <taxon>Eukaryota</taxon>
        <taxon>Fungi</taxon>
        <taxon>Dikarya</taxon>
        <taxon>Basidiomycota</taxon>
        <taxon>Agaricomycotina</taxon>
        <taxon>Agaricomycetes</taxon>
        <taxon>Thelephorales</taxon>
        <taxon>Thelephoraceae</taxon>
        <taxon>Thelephora</taxon>
    </lineage>
</organism>
<dbReference type="Proteomes" id="UP000886501">
    <property type="component" value="Unassembled WGS sequence"/>
</dbReference>
<sequence length="852" mass="93283">MLIRRLGLRTRPRLRQFLPNPTAVCTLVGYGGGAPSALRRHHKFPSPMRVPDTIRINDLTLIAKFKDGTQWSTPALQLVKLSLSIAYDIRTSGELDDLGYTLNYASIVNTLTESSEAGTFGSLEALTDLVFRQCFETYPQIQSLSVKATKPKALLRGKSVSLHVSRSRNSPLDVQESFSFEDIEFPVLIGVNPEERTTKQVIRMNLTLFGRASFAPFDYRLLAEQIHEHGDSSSFLTVEAYITKLAQTLLVKNRERWTSVNVRVAKPHALALADSAEIEITRYLSGYSSLSIADVTRARRNSHLAQLISATQPPRDEKPPSSHTVAIAFGSNLGDRFANIELALRLLESPGQFLDAGDDINQKDAEVAIIDTSFLYETTPMYVTDQPSFVNGACLVETNLLPVTLLQVLKRIEAHVGRVPSFRNGPRAIDLDIILYDDDVIDTRPPDSRTHLENLENQLIVPHPRVSEREFVLRPLNDIVPEYIMPTFKRPIKQLLDNLIDTPRAGIAPMRRVIPFPRYPLLNSSSGPKGSIPSTAAYWTLTSAGESIGKTYIMATLNATPDSFSDGSTNNELPAALEYTSQSIAAGADIIDVGGCSTRPHAKHVETDEEIRRVVPVIKGIRGADDSTLISIDTFRPKVAKAAVLAGANCINDVHGFTGPEHPLTEVCAHHFLEMRKIARDLAVPVVLMHSRGEASANKEYGYYSYAGEGKGQDVVEGVRVELGERVDAAVRGRGGLRRWLVIVDPGIGFSKTVEGNLALLKRASSLTAGEDSNVLAGFPQLIGASKKSFLGTILGSRVDSHPGRTTTPGERGWATAAAVSCVVQQRVAIVRVHDVPEMGDVVHVADSLNDF</sequence>
<proteinExistence type="predicted"/>
<protein>
    <submittedName>
        <fullName evidence="1">Dihydropteroate synthase</fullName>
    </submittedName>
</protein>